<evidence type="ECO:0000259" key="1">
    <source>
        <dbReference type="PROSITE" id="PS50013"/>
    </source>
</evidence>
<proteinExistence type="predicted"/>
<keyword evidence="3" id="KW-1185">Reference proteome</keyword>
<accession>A0A8B8B889</accession>
<gene>
    <name evidence="4" type="primary">LOC111108093</name>
</gene>
<dbReference type="RefSeq" id="XP_022299368.1">
    <property type="nucleotide sequence ID" value="XM_022443660.1"/>
</dbReference>
<dbReference type="PROSITE" id="PS50994">
    <property type="entry name" value="INTEGRASE"/>
    <property type="match status" value="1"/>
</dbReference>
<dbReference type="GO" id="GO:0015074">
    <property type="term" value="P:DNA integration"/>
    <property type="evidence" value="ECO:0007669"/>
    <property type="project" value="InterPro"/>
</dbReference>
<dbReference type="InterPro" id="IPR016197">
    <property type="entry name" value="Chromo-like_dom_sf"/>
</dbReference>
<feature type="domain" description="Chromo" evidence="1">
    <location>
        <begin position="340"/>
        <end position="380"/>
    </location>
</feature>
<feature type="domain" description="Integrase catalytic" evidence="2">
    <location>
        <begin position="64"/>
        <end position="233"/>
    </location>
</feature>
<dbReference type="SUPFAM" id="SSF54160">
    <property type="entry name" value="Chromo domain-like"/>
    <property type="match status" value="1"/>
</dbReference>
<dbReference type="InterPro" id="IPR012337">
    <property type="entry name" value="RNaseH-like_sf"/>
</dbReference>
<dbReference type="OrthoDB" id="6062143at2759"/>
<dbReference type="KEGG" id="cvn:111108093"/>
<dbReference type="AlphaFoldDB" id="A0A8B8B889"/>
<dbReference type="PANTHER" id="PTHR46585:SF1">
    <property type="entry name" value="CHROMO DOMAIN-CONTAINING PROTEIN"/>
    <property type="match status" value="1"/>
</dbReference>
<protein>
    <submittedName>
        <fullName evidence="4">Uncharacterized protein LOC111108093</fullName>
    </submittedName>
</protein>
<dbReference type="PROSITE" id="PS50013">
    <property type="entry name" value="CHROMO_2"/>
    <property type="match status" value="1"/>
</dbReference>
<dbReference type="Pfam" id="PF00665">
    <property type="entry name" value="rve"/>
    <property type="match status" value="1"/>
</dbReference>
<organism evidence="3 4">
    <name type="scientific">Crassostrea virginica</name>
    <name type="common">Eastern oyster</name>
    <dbReference type="NCBI Taxonomy" id="6565"/>
    <lineage>
        <taxon>Eukaryota</taxon>
        <taxon>Metazoa</taxon>
        <taxon>Spiralia</taxon>
        <taxon>Lophotrochozoa</taxon>
        <taxon>Mollusca</taxon>
        <taxon>Bivalvia</taxon>
        <taxon>Autobranchia</taxon>
        <taxon>Pteriomorphia</taxon>
        <taxon>Ostreida</taxon>
        <taxon>Ostreoidea</taxon>
        <taxon>Ostreidae</taxon>
        <taxon>Crassostrea</taxon>
    </lineage>
</organism>
<sequence length="380" mass="44794">MALTEEQRGYLESIWTNVKHTAAFSGPYKLYQIVKKEGKHKIGLKGIREFLSNLEPYSLQKRVQRKFPRRHILTDSIDTIWDGDLQDVRNISKDNDGVQYILVLQDIFSRYLFTAPLKQKTATNMIEALKTIFASGRKPEVLRTDKGKEFKNRWVASFLKDEDVHQIFTENETKSNFAERSIQNLENRLHRMFTHNQSYEFLSKLQSVTDNINNTPSRPLGGITPASVTKKNVEEVRYSAYLQRNKKKSAVSKKLRNTKKERKRPFKFKLNDKVRISHLRRLFQREYDQKWTGEIFKVSGRYRSQGLPVYKLKDFAGEPILGTFYAQELQKVRTDDNSIWKIDKILQERKRKGTVEVLVSWHQWPAKFNSWIKKSDVKEV</sequence>
<dbReference type="CDD" id="cd00024">
    <property type="entry name" value="CD_CSD"/>
    <property type="match status" value="1"/>
</dbReference>
<evidence type="ECO:0000313" key="3">
    <source>
        <dbReference type="Proteomes" id="UP000694844"/>
    </source>
</evidence>
<dbReference type="Proteomes" id="UP000694844">
    <property type="component" value="Chromosome 1"/>
</dbReference>
<evidence type="ECO:0000313" key="4">
    <source>
        <dbReference type="RefSeq" id="XP_022299368.1"/>
    </source>
</evidence>
<dbReference type="GO" id="GO:0003676">
    <property type="term" value="F:nucleic acid binding"/>
    <property type="evidence" value="ECO:0007669"/>
    <property type="project" value="InterPro"/>
</dbReference>
<dbReference type="PANTHER" id="PTHR46585">
    <property type="entry name" value="INTEGRASE CORE DOMAIN CONTAINING PROTEIN"/>
    <property type="match status" value="1"/>
</dbReference>
<dbReference type="InterPro" id="IPR036397">
    <property type="entry name" value="RNaseH_sf"/>
</dbReference>
<reference evidence="3" key="1">
    <citation type="submission" date="2024-06" db="UniProtKB">
        <authorList>
            <consortium name="RefSeq"/>
        </authorList>
    </citation>
    <scope>NUCLEOTIDE SEQUENCE [LARGE SCALE GENOMIC DNA]</scope>
</reference>
<dbReference type="InterPro" id="IPR000953">
    <property type="entry name" value="Chromo/chromo_shadow_dom"/>
</dbReference>
<dbReference type="InterPro" id="IPR001584">
    <property type="entry name" value="Integrase_cat-core"/>
</dbReference>
<dbReference type="GeneID" id="111108093"/>
<name>A0A8B8B889_CRAVI</name>
<reference evidence="4" key="2">
    <citation type="submission" date="2025-08" db="UniProtKB">
        <authorList>
            <consortium name="RefSeq"/>
        </authorList>
    </citation>
    <scope>IDENTIFICATION</scope>
    <source>
        <tissue evidence="4">Whole sample</tissue>
    </source>
</reference>
<dbReference type="Gene3D" id="3.30.420.10">
    <property type="entry name" value="Ribonuclease H-like superfamily/Ribonuclease H"/>
    <property type="match status" value="1"/>
</dbReference>
<evidence type="ECO:0000259" key="2">
    <source>
        <dbReference type="PROSITE" id="PS50994"/>
    </source>
</evidence>
<dbReference type="Gene3D" id="2.40.50.40">
    <property type="match status" value="1"/>
</dbReference>
<dbReference type="SUPFAM" id="SSF53098">
    <property type="entry name" value="Ribonuclease H-like"/>
    <property type="match status" value="1"/>
</dbReference>